<evidence type="ECO:0000256" key="12">
    <source>
        <dbReference type="ARBA" id="ARBA00031636"/>
    </source>
</evidence>
<evidence type="ECO:0000256" key="13">
    <source>
        <dbReference type="SAM" id="Phobius"/>
    </source>
</evidence>
<evidence type="ECO:0000256" key="5">
    <source>
        <dbReference type="ARBA" id="ARBA00022448"/>
    </source>
</evidence>
<keyword evidence="11 13" id="KW-0472">Membrane</keyword>
<reference evidence="15" key="1">
    <citation type="journal article" date="2019" name="Int. J. Syst. Evol. Microbiol.">
        <title>The Global Catalogue of Microorganisms (GCM) 10K type strain sequencing project: providing services to taxonomists for standard genome sequencing and annotation.</title>
        <authorList>
            <consortium name="The Broad Institute Genomics Platform"/>
            <consortium name="The Broad Institute Genome Sequencing Center for Infectious Disease"/>
            <person name="Wu L."/>
            <person name="Ma J."/>
        </authorList>
    </citation>
    <scope>NUCLEOTIDE SEQUENCE [LARGE SCALE GENOMIC DNA]</scope>
    <source>
        <strain evidence="15">KACC 11904</strain>
    </source>
</reference>
<feature type="transmembrane region" description="Helical" evidence="13">
    <location>
        <begin position="12"/>
        <end position="37"/>
    </location>
</feature>
<feature type="transmembrane region" description="Helical" evidence="13">
    <location>
        <begin position="43"/>
        <end position="72"/>
    </location>
</feature>
<comment type="caution">
    <text evidence="14">The sequence shown here is derived from an EMBL/GenBank/DDBJ whole genome shotgun (WGS) entry which is preliminary data.</text>
</comment>
<feature type="transmembrane region" description="Helical" evidence="13">
    <location>
        <begin position="194"/>
        <end position="213"/>
    </location>
</feature>
<feature type="transmembrane region" description="Helical" evidence="13">
    <location>
        <begin position="355"/>
        <end position="375"/>
    </location>
</feature>
<comment type="subcellular location">
    <subcellularLocation>
        <location evidence="2">Cell membrane</location>
        <topology evidence="2">Multi-pass membrane protein</topology>
    </subcellularLocation>
</comment>
<organism evidence="14 15">
    <name type="scientific">Paenibacillus aestuarii</name>
    <dbReference type="NCBI Taxonomy" id="516965"/>
    <lineage>
        <taxon>Bacteria</taxon>
        <taxon>Bacillati</taxon>
        <taxon>Bacillota</taxon>
        <taxon>Bacilli</taxon>
        <taxon>Bacillales</taxon>
        <taxon>Paenibacillaceae</taxon>
        <taxon>Paenibacillus</taxon>
    </lineage>
</organism>
<feature type="transmembrane region" description="Helical" evidence="13">
    <location>
        <begin position="249"/>
        <end position="271"/>
    </location>
</feature>
<evidence type="ECO:0000256" key="2">
    <source>
        <dbReference type="ARBA" id="ARBA00004651"/>
    </source>
</evidence>
<name>A0ABW0KEI8_9BACL</name>
<dbReference type="InterPro" id="IPR050222">
    <property type="entry name" value="MATE_MdtK"/>
</dbReference>
<evidence type="ECO:0000256" key="8">
    <source>
        <dbReference type="ARBA" id="ARBA00022692"/>
    </source>
</evidence>
<feature type="transmembrane region" description="Helical" evidence="13">
    <location>
        <begin position="387"/>
        <end position="408"/>
    </location>
</feature>
<evidence type="ECO:0000313" key="14">
    <source>
        <dbReference type="EMBL" id="MFC5451193.1"/>
    </source>
</evidence>
<feature type="transmembrane region" description="Helical" evidence="13">
    <location>
        <begin position="130"/>
        <end position="151"/>
    </location>
</feature>
<dbReference type="PANTHER" id="PTHR43298:SF2">
    <property type="entry name" value="FMN_FAD EXPORTER YEEO-RELATED"/>
    <property type="match status" value="1"/>
</dbReference>
<gene>
    <name evidence="14" type="ORF">ACFPOG_23440</name>
</gene>
<protein>
    <recommendedName>
        <fullName evidence="4">Probable multidrug resistance protein NorM</fullName>
    </recommendedName>
    <alternativeName>
        <fullName evidence="12">Multidrug-efflux transporter</fullName>
    </alternativeName>
</protein>
<keyword evidence="10" id="KW-0406">Ion transport</keyword>
<keyword evidence="7" id="KW-1003">Cell membrane</keyword>
<keyword evidence="15" id="KW-1185">Reference proteome</keyword>
<evidence type="ECO:0000256" key="3">
    <source>
        <dbReference type="ARBA" id="ARBA00010199"/>
    </source>
</evidence>
<proteinExistence type="inferred from homology"/>
<dbReference type="EMBL" id="JBHSMJ010000031">
    <property type="protein sequence ID" value="MFC5451193.1"/>
    <property type="molecule type" value="Genomic_DNA"/>
</dbReference>
<evidence type="ECO:0000256" key="6">
    <source>
        <dbReference type="ARBA" id="ARBA00022449"/>
    </source>
</evidence>
<dbReference type="NCBIfam" id="TIGR00797">
    <property type="entry name" value="matE"/>
    <property type="match status" value="1"/>
</dbReference>
<comment type="similarity">
    <text evidence="3">Belongs to the multi antimicrobial extrusion (MATE) (TC 2.A.66.1) family.</text>
</comment>
<feature type="transmembrane region" description="Helical" evidence="13">
    <location>
        <begin position="92"/>
        <end position="110"/>
    </location>
</feature>
<comment type="function">
    <text evidence="1">Multidrug efflux pump.</text>
</comment>
<dbReference type="InterPro" id="IPR048279">
    <property type="entry name" value="MdtK-like"/>
</dbReference>
<evidence type="ECO:0000256" key="4">
    <source>
        <dbReference type="ARBA" id="ARBA00020268"/>
    </source>
</evidence>
<dbReference type="PIRSF" id="PIRSF006603">
    <property type="entry name" value="DinF"/>
    <property type="match status" value="1"/>
</dbReference>
<feature type="transmembrane region" description="Helical" evidence="13">
    <location>
        <begin position="163"/>
        <end position="182"/>
    </location>
</feature>
<evidence type="ECO:0000256" key="7">
    <source>
        <dbReference type="ARBA" id="ARBA00022475"/>
    </source>
</evidence>
<keyword evidence="5" id="KW-0813">Transport</keyword>
<evidence type="ECO:0000256" key="10">
    <source>
        <dbReference type="ARBA" id="ARBA00023065"/>
    </source>
</evidence>
<dbReference type="PANTHER" id="PTHR43298">
    <property type="entry name" value="MULTIDRUG RESISTANCE PROTEIN NORM-RELATED"/>
    <property type="match status" value="1"/>
</dbReference>
<dbReference type="RefSeq" id="WP_377526056.1">
    <property type="nucleotide sequence ID" value="NZ_JBHSMJ010000031.1"/>
</dbReference>
<sequence length="445" mass="47461">MGDGKAVRRAIIQLAGPSLVEMLLINFVQMLSLILVGRVGQEAIAAVGLTGSVYSLLIAAFMTLDVGTTVIVARSMGAGDRQEANRAANQSLTLNILMSVVIIVLGYIFAGDLLRIMGATEAVLAQGKHYAEILFLSTGFNTVSIALTAILRGTGDTRTPMKINVLANILNVALGFPLIYGFMGVPGMGVTGAAYATMISQFIAMLWVVLVMVSGKSTIRLSWGGMIRPEKKTLGRILKIGLPAAVEQVALRGGMLTFVMVAASLGTAALAATQISFSIFGLTFMPGMAFSIAASTLVGQALGAAKPELAEKCGWQVRKMGMFVYGAMGLLIILFAPYLVMMYTPDPVVIEKGAIGLRIMGFIQVSAGTSFILAGALRGAGDTRYPLYVTLIGVWGFRVFFSLIFVYLLHWDIAGIWLAAAADQVVRSLFIVHRYKRGSWKLLKV</sequence>
<feature type="transmembrane region" description="Helical" evidence="13">
    <location>
        <begin position="323"/>
        <end position="343"/>
    </location>
</feature>
<accession>A0ABW0KEI8</accession>
<evidence type="ECO:0000256" key="9">
    <source>
        <dbReference type="ARBA" id="ARBA00022989"/>
    </source>
</evidence>
<dbReference type="CDD" id="cd13137">
    <property type="entry name" value="MATE_NorM_like"/>
    <property type="match status" value="1"/>
</dbReference>
<evidence type="ECO:0000313" key="15">
    <source>
        <dbReference type="Proteomes" id="UP001596044"/>
    </source>
</evidence>
<dbReference type="Proteomes" id="UP001596044">
    <property type="component" value="Unassembled WGS sequence"/>
</dbReference>
<keyword evidence="6" id="KW-0050">Antiport</keyword>
<evidence type="ECO:0000256" key="1">
    <source>
        <dbReference type="ARBA" id="ARBA00003408"/>
    </source>
</evidence>
<keyword evidence="9 13" id="KW-1133">Transmembrane helix</keyword>
<dbReference type="InterPro" id="IPR002528">
    <property type="entry name" value="MATE_fam"/>
</dbReference>
<evidence type="ECO:0000256" key="11">
    <source>
        <dbReference type="ARBA" id="ARBA00023136"/>
    </source>
</evidence>
<keyword evidence="8 13" id="KW-0812">Transmembrane</keyword>
<dbReference type="Pfam" id="PF01554">
    <property type="entry name" value="MatE"/>
    <property type="match status" value="2"/>
</dbReference>
<feature type="transmembrane region" description="Helical" evidence="13">
    <location>
        <begin position="277"/>
        <end position="302"/>
    </location>
</feature>